<reference evidence="3 4" key="1">
    <citation type="submission" date="2008-07" db="EMBL/GenBank/DDBJ databases">
        <authorList>
            <person name="El-Sayed N."/>
            <person name="Caler E."/>
            <person name="Inman J."/>
            <person name="Amedeo P."/>
            <person name="Hass B."/>
            <person name="Wortman J."/>
        </authorList>
    </citation>
    <scope>NUCLEOTIDE SEQUENCE [LARGE SCALE GENOMIC DNA]</scope>
    <source>
        <strain evidence="4">ATCC 50983 / TXsc</strain>
    </source>
</reference>
<dbReference type="GO" id="GO:0008270">
    <property type="term" value="F:zinc ion binding"/>
    <property type="evidence" value="ECO:0007669"/>
    <property type="project" value="UniProtKB-KW"/>
</dbReference>
<dbReference type="OrthoDB" id="292178at2759"/>
<evidence type="ECO:0000313" key="4">
    <source>
        <dbReference type="Proteomes" id="UP000007800"/>
    </source>
</evidence>
<keyword evidence="1" id="KW-0479">Metal-binding</keyword>
<gene>
    <name evidence="3" type="ORF">Pmar_PMAR027583</name>
</gene>
<dbReference type="PROSITE" id="PS50089">
    <property type="entry name" value="ZF_RING_2"/>
    <property type="match status" value="1"/>
</dbReference>
<organism evidence="4">
    <name type="scientific">Perkinsus marinus (strain ATCC 50983 / TXsc)</name>
    <dbReference type="NCBI Taxonomy" id="423536"/>
    <lineage>
        <taxon>Eukaryota</taxon>
        <taxon>Sar</taxon>
        <taxon>Alveolata</taxon>
        <taxon>Perkinsozoa</taxon>
        <taxon>Perkinsea</taxon>
        <taxon>Perkinsida</taxon>
        <taxon>Perkinsidae</taxon>
        <taxon>Perkinsus</taxon>
    </lineage>
</organism>
<dbReference type="AlphaFoldDB" id="C5KC56"/>
<dbReference type="Proteomes" id="UP000007800">
    <property type="component" value="Unassembled WGS sequence"/>
</dbReference>
<dbReference type="EMBL" id="GG671975">
    <property type="protein sequence ID" value="EER17869.1"/>
    <property type="molecule type" value="Genomic_DNA"/>
</dbReference>
<keyword evidence="1" id="KW-0862">Zinc</keyword>
<dbReference type="SUPFAM" id="SSF57850">
    <property type="entry name" value="RING/U-box"/>
    <property type="match status" value="1"/>
</dbReference>
<sequence>MLFFRTRTTARTPEMVRRETKSDMSIGHKIDILLGQNGKPCQESSLEPCCICLEHGPDFVLRCGHSFHRECLEEWLT</sequence>
<dbReference type="InParanoid" id="C5KC56"/>
<dbReference type="GeneID" id="9063053"/>
<evidence type="ECO:0000256" key="1">
    <source>
        <dbReference type="PROSITE-ProRule" id="PRU00175"/>
    </source>
</evidence>
<keyword evidence="1" id="KW-0863">Zinc-finger</keyword>
<keyword evidence="4" id="KW-1185">Reference proteome</keyword>
<evidence type="ECO:0000313" key="3">
    <source>
        <dbReference type="EMBL" id="EER17869.1"/>
    </source>
</evidence>
<dbReference type="InterPro" id="IPR013083">
    <property type="entry name" value="Znf_RING/FYVE/PHD"/>
</dbReference>
<protein>
    <recommendedName>
        <fullName evidence="2">RING-type domain-containing protein</fullName>
    </recommendedName>
</protein>
<evidence type="ECO:0000259" key="2">
    <source>
        <dbReference type="PROSITE" id="PS50089"/>
    </source>
</evidence>
<dbReference type="Gene3D" id="3.30.40.10">
    <property type="entry name" value="Zinc/RING finger domain, C3HC4 (zinc finger)"/>
    <property type="match status" value="1"/>
</dbReference>
<feature type="domain" description="RING-type" evidence="2">
    <location>
        <begin position="49"/>
        <end position="77"/>
    </location>
</feature>
<proteinExistence type="predicted"/>
<accession>C5KC56</accession>
<dbReference type="Pfam" id="PF13639">
    <property type="entry name" value="zf-RING_2"/>
    <property type="match status" value="1"/>
</dbReference>
<dbReference type="InterPro" id="IPR001841">
    <property type="entry name" value="Znf_RING"/>
</dbReference>
<name>C5KC56_PERM5</name>
<dbReference type="RefSeq" id="XP_002786073.1">
    <property type="nucleotide sequence ID" value="XM_002786027.1"/>
</dbReference>
<feature type="non-terminal residue" evidence="3">
    <location>
        <position position="77"/>
    </location>
</feature>